<keyword evidence="4" id="KW-1185">Reference proteome</keyword>
<dbReference type="EMBL" id="CAWUHD010000028">
    <property type="protein sequence ID" value="CAK7218637.1"/>
    <property type="molecule type" value="Genomic_DNA"/>
</dbReference>
<dbReference type="Proteomes" id="UP001642482">
    <property type="component" value="Unassembled WGS sequence"/>
</dbReference>
<sequence>MQRLFSLFKSKPRGSGEDLSAGLCDPTTALLEEWEEKESNASTITLLEDRSDADAASDATITALPAPSTSLAWKERRQHNEQTSAFYRMPDEVLLRCFGKADFLSQQMLRQTCHRFAHIVTKLGGDRSSKPYDNTFGKQQVWPCHGTEHQRNAIRPQWAALVRRDVTDLCQGCRDFDVSGRLAQRLHELGARLWCSGCRAFHQRGKFSAPQRLQWFFKRRCIGWTGRIRVCPHLDLSWDMVLQEKKRLVQTGWNGGAEVPFFECPERCMSQDTKDSQVDNTRISDPPPQPQPKCKYPQARIKTMLPEGWHRYLVYQMGTAREYRLVDLAPDAAGDPSRQQLERAFGTMNTGDGPYLCPHMRIDNAIDKAQLLAPLQRPFCDCFPDGDDVEAGFDMQQHACTESCHWHCRCLHRTSSELRGRRSAFDFDGGDIHHTAECAICHANFTWRRVGNSIHLQKRNTFFCTYAGRRRWIRHLDPHSWHMTEDDETKHVYWCPEKGCRTNDNWRVFYRRLERQDAPEDRWYFD</sequence>
<organism evidence="3 4">
    <name type="scientific">Sporothrix eucalyptigena</name>
    <dbReference type="NCBI Taxonomy" id="1812306"/>
    <lineage>
        <taxon>Eukaryota</taxon>
        <taxon>Fungi</taxon>
        <taxon>Dikarya</taxon>
        <taxon>Ascomycota</taxon>
        <taxon>Pezizomycotina</taxon>
        <taxon>Sordariomycetes</taxon>
        <taxon>Sordariomycetidae</taxon>
        <taxon>Ophiostomatales</taxon>
        <taxon>Ophiostomataceae</taxon>
        <taxon>Sporothrix</taxon>
    </lineage>
</organism>
<accession>A0ABP0BG91</accession>
<feature type="domain" description="F-box" evidence="2">
    <location>
        <begin position="87"/>
        <end position="123"/>
    </location>
</feature>
<proteinExistence type="predicted"/>
<comment type="caution">
    <text evidence="3">The sequence shown here is derived from an EMBL/GenBank/DDBJ whole genome shotgun (WGS) entry which is preliminary data.</text>
</comment>
<protein>
    <recommendedName>
        <fullName evidence="2">F-box domain-containing protein</fullName>
    </recommendedName>
</protein>
<dbReference type="Pfam" id="PF00646">
    <property type="entry name" value="F-box"/>
    <property type="match status" value="1"/>
</dbReference>
<evidence type="ECO:0000313" key="4">
    <source>
        <dbReference type="Proteomes" id="UP001642482"/>
    </source>
</evidence>
<name>A0ABP0BG91_9PEZI</name>
<evidence type="ECO:0000256" key="1">
    <source>
        <dbReference type="SAM" id="MobiDB-lite"/>
    </source>
</evidence>
<reference evidence="3 4" key="1">
    <citation type="submission" date="2024-01" db="EMBL/GenBank/DDBJ databases">
        <authorList>
            <person name="Allen C."/>
            <person name="Tagirdzhanova G."/>
        </authorList>
    </citation>
    <scope>NUCLEOTIDE SEQUENCE [LARGE SCALE GENOMIC DNA]</scope>
</reference>
<evidence type="ECO:0000313" key="3">
    <source>
        <dbReference type="EMBL" id="CAK7218637.1"/>
    </source>
</evidence>
<gene>
    <name evidence="3" type="ORF">SEUCBS140593_003614</name>
</gene>
<evidence type="ECO:0000259" key="2">
    <source>
        <dbReference type="Pfam" id="PF00646"/>
    </source>
</evidence>
<dbReference type="InterPro" id="IPR001810">
    <property type="entry name" value="F-box_dom"/>
</dbReference>
<feature type="region of interest" description="Disordered" evidence="1">
    <location>
        <begin position="272"/>
        <end position="294"/>
    </location>
</feature>